<feature type="region of interest" description="Disordered" evidence="1">
    <location>
        <begin position="140"/>
        <end position="161"/>
    </location>
</feature>
<comment type="caution">
    <text evidence="2">The sequence shown here is derived from an EMBL/GenBank/DDBJ whole genome shotgun (WGS) entry which is preliminary data.</text>
</comment>
<sequence length="161" mass="17014">MGAPYTGVPFEQTSLPLPPHWIRAAWLLCQYRGAAARLHFQGSRGRVSTGLSLALLCLHQDPRGELASELLYVGDSGNNVLEQLSTPQAPLHQPSYMTPRCPSGPGARTGLRGQKLSSLKAGLDSPASLTALIALPPPGAGVRSKRVAKGNTPKLSLPPHL</sequence>
<keyword evidence="3" id="KW-1185">Reference proteome</keyword>
<gene>
    <name evidence="2" type="ORF">NDU88_003868</name>
</gene>
<protein>
    <submittedName>
        <fullName evidence="2">Uncharacterized protein</fullName>
    </submittedName>
</protein>
<proteinExistence type="predicted"/>
<dbReference type="Proteomes" id="UP001066276">
    <property type="component" value="Chromosome 2_1"/>
</dbReference>
<name>A0AAV7VH74_PLEWA</name>
<organism evidence="2 3">
    <name type="scientific">Pleurodeles waltl</name>
    <name type="common">Iberian ribbed newt</name>
    <dbReference type="NCBI Taxonomy" id="8319"/>
    <lineage>
        <taxon>Eukaryota</taxon>
        <taxon>Metazoa</taxon>
        <taxon>Chordata</taxon>
        <taxon>Craniata</taxon>
        <taxon>Vertebrata</taxon>
        <taxon>Euteleostomi</taxon>
        <taxon>Amphibia</taxon>
        <taxon>Batrachia</taxon>
        <taxon>Caudata</taxon>
        <taxon>Salamandroidea</taxon>
        <taxon>Salamandridae</taxon>
        <taxon>Pleurodelinae</taxon>
        <taxon>Pleurodeles</taxon>
    </lineage>
</organism>
<dbReference type="AlphaFoldDB" id="A0AAV7VH74"/>
<dbReference type="EMBL" id="JANPWB010000003">
    <property type="protein sequence ID" value="KAJ1200039.1"/>
    <property type="molecule type" value="Genomic_DNA"/>
</dbReference>
<reference evidence="2" key="1">
    <citation type="journal article" date="2022" name="bioRxiv">
        <title>Sequencing and chromosome-scale assembly of the giantPleurodeles waltlgenome.</title>
        <authorList>
            <person name="Brown T."/>
            <person name="Elewa A."/>
            <person name="Iarovenko S."/>
            <person name="Subramanian E."/>
            <person name="Araus A.J."/>
            <person name="Petzold A."/>
            <person name="Susuki M."/>
            <person name="Suzuki K.-i.T."/>
            <person name="Hayashi T."/>
            <person name="Toyoda A."/>
            <person name="Oliveira C."/>
            <person name="Osipova E."/>
            <person name="Leigh N.D."/>
            <person name="Simon A."/>
            <person name="Yun M.H."/>
        </authorList>
    </citation>
    <scope>NUCLEOTIDE SEQUENCE</scope>
    <source>
        <strain evidence="2">20211129_DDA</strain>
        <tissue evidence="2">Liver</tissue>
    </source>
</reference>
<evidence type="ECO:0000313" key="2">
    <source>
        <dbReference type="EMBL" id="KAJ1200039.1"/>
    </source>
</evidence>
<accession>A0AAV7VH74</accession>
<evidence type="ECO:0000256" key="1">
    <source>
        <dbReference type="SAM" id="MobiDB-lite"/>
    </source>
</evidence>
<evidence type="ECO:0000313" key="3">
    <source>
        <dbReference type="Proteomes" id="UP001066276"/>
    </source>
</evidence>